<evidence type="ECO:0000256" key="4">
    <source>
        <dbReference type="ARBA" id="ARBA00023110"/>
    </source>
</evidence>
<dbReference type="PRINTS" id="PR00153">
    <property type="entry name" value="CSAPPISMRASE"/>
</dbReference>
<dbReference type="GO" id="GO:0006457">
    <property type="term" value="P:protein folding"/>
    <property type="evidence" value="ECO:0007669"/>
    <property type="project" value="TreeGrafter"/>
</dbReference>
<dbReference type="GO" id="GO:0016018">
    <property type="term" value="F:cyclosporin A binding"/>
    <property type="evidence" value="ECO:0007669"/>
    <property type="project" value="TreeGrafter"/>
</dbReference>
<keyword evidence="5 8" id="KW-0413">Isomerase</keyword>
<gene>
    <name evidence="8" type="primary">LOC107273365</name>
</gene>
<dbReference type="PROSITE" id="PS50072">
    <property type="entry name" value="CSA_PPIASE_2"/>
    <property type="match status" value="1"/>
</dbReference>
<dbReference type="RefSeq" id="XP_024946452.1">
    <property type="nucleotide sequence ID" value="XM_025090684.1"/>
</dbReference>
<dbReference type="PANTHER" id="PTHR11071:SF561">
    <property type="entry name" value="PEPTIDYL-PROLYL CIS-TRANS ISOMERASE D-RELATED"/>
    <property type="match status" value="1"/>
</dbReference>
<evidence type="ECO:0000256" key="5">
    <source>
        <dbReference type="ARBA" id="ARBA00023235"/>
    </source>
</evidence>
<organism evidence="7 8">
    <name type="scientific">Cephus cinctus</name>
    <name type="common">Wheat stem sawfly</name>
    <dbReference type="NCBI Taxonomy" id="211228"/>
    <lineage>
        <taxon>Eukaryota</taxon>
        <taxon>Metazoa</taxon>
        <taxon>Ecdysozoa</taxon>
        <taxon>Arthropoda</taxon>
        <taxon>Hexapoda</taxon>
        <taxon>Insecta</taxon>
        <taxon>Pterygota</taxon>
        <taxon>Neoptera</taxon>
        <taxon>Endopterygota</taxon>
        <taxon>Hymenoptera</taxon>
        <taxon>Cephoidea</taxon>
        <taxon>Cephidae</taxon>
        <taxon>Cephus</taxon>
    </lineage>
</organism>
<feature type="domain" description="PPIase cyclophilin-type" evidence="6">
    <location>
        <begin position="197"/>
        <end position="353"/>
    </location>
</feature>
<evidence type="ECO:0000313" key="7">
    <source>
        <dbReference type="Proteomes" id="UP000694920"/>
    </source>
</evidence>
<dbReference type="FunFam" id="2.40.100.10:FF:000025">
    <property type="entry name" value="Peptidyl-prolyl cis-trans isomerase CYP19-2"/>
    <property type="match status" value="1"/>
</dbReference>
<name>A0AAJ7RSQ0_CEPCN</name>
<evidence type="ECO:0000256" key="2">
    <source>
        <dbReference type="ARBA" id="ARBA00008315"/>
    </source>
</evidence>
<comment type="catalytic activity">
    <reaction evidence="1">
        <text>[protein]-peptidylproline (omega=180) = [protein]-peptidylproline (omega=0)</text>
        <dbReference type="Rhea" id="RHEA:16237"/>
        <dbReference type="Rhea" id="RHEA-COMP:10747"/>
        <dbReference type="Rhea" id="RHEA-COMP:10748"/>
        <dbReference type="ChEBI" id="CHEBI:83833"/>
        <dbReference type="ChEBI" id="CHEBI:83834"/>
        <dbReference type="EC" id="5.2.1.8"/>
    </reaction>
</comment>
<dbReference type="GeneID" id="107273365"/>
<dbReference type="InterPro" id="IPR029488">
    <property type="entry name" value="Hmw/CFAP97"/>
</dbReference>
<reference evidence="8" key="1">
    <citation type="submission" date="2025-08" db="UniProtKB">
        <authorList>
            <consortium name="RefSeq"/>
        </authorList>
    </citation>
    <scope>IDENTIFICATION</scope>
</reference>
<sequence length="382" mass="44724">MRKKKILKILGREPPSRYLPGQVDDAEERRDHNIYVEHRINVMCAKPKIDNKPPKFIPEIFLKSQRLCEDADRMRMIDKENLDLIKNINIIFRTKGKVDCWNPDIFYKLIMDNQESENMKLMKANRKIRRAIAKRETIYSRKEFLRDWKRIETTLEKVSRYPLIWKDPRIVKETDSIVVDKKLSSAKNHSRPRCFFDIELQNTKEKLGRIVFELYSDFVPRTCANFEAFCRGHNGLSYKGTSFFNILPGYWCQGGDVTKYNGTGGTSIYGETFQDENFNLRHARTGVLSMWSNGEHTNNSKFNLTFRKLRTMNGKRVVFGKVIKGLRNLFKIEELGAKSGKPLKTVVVGKCGVLDERKESLTWSIENKDSQMIELKEEQQSM</sequence>
<evidence type="ECO:0000313" key="8">
    <source>
        <dbReference type="RefSeq" id="XP_024946452.1"/>
    </source>
</evidence>
<dbReference type="AlphaFoldDB" id="A0AAJ7RSQ0"/>
<dbReference type="GO" id="GO:0005737">
    <property type="term" value="C:cytoplasm"/>
    <property type="evidence" value="ECO:0007669"/>
    <property type="project" value="TreeGrafter"/>
</dbReference>
<dbReference type="InterPro" id="IPR002130">
    <property type="entry name" value="Cyclophilin-type_PPIase_dom"/>
</dbReference>
<dbReference type="SUPFAM" id="SSF50891">
    <property type="entry name" value="Cyclophilin-like"/>
    <property type="match status" value="1"/>
</dbReference>
<evidence type="ECO:0000259" key="6">
    <source>
        <dbReference type="PROSITE" id="PS50072"/>
    </source>
</evidence>
<comment type="similarity">
    <text evidence="2">Belongs to the CFAP97 family.</text>
</comment>
<protein>
    <recommendedName>
        <fullName evidence="3">peptidylprolyl isomerase</fullName>
        <ecNumber evidence="3">5.2.1.8</ecNumber>
    </recommendedName>
</protein>
<keyword evidence="7" id="KW-1185">Reference proteome</keyword>
<dbReference type="Proteomes" id="UP000694920">
    <property type="component" value="Unplaced"/>
</dbReference>
<dbReference type="EC" id="5.2.1.8" evidence="3"/>
<dbReference type="Pfam" id="PF13879">
    <property type="entry name" value="Hmw_CFAP97"/>
    <property type="match status" value="1"/>
</dbReference>
<dbReference type="GO" id="GO:0003755">
    <property type="term" value="F:peptidyl-prolyl cis-trans isomerase activity"/>
    <property type="evidence" value="ECO:0007669"/>
    <property type="project" value="UniProtKB-KW"/>
</dbReference>
<evidence type="ECO:0000256" key="1">
    <source>
        <dbReference type="ARBA" id="ARBA00000971"/>
    </source>
</evidence>
<evidence type="ECO:0000256" key="3">
    <source>
        <dbReference type="ARBA" id="ARBA00013194"/>
    </source>
</evidence>
<proteinExistence type="inferred from homology"/>
<accession>A0AAJ7RSQ0</accession>
<dbReference type="Gene3D" id="2.40.100.10">
    <property type="entry name" value="Cyclophilin-like"/>
    <property type="match status" value="1"/>
</dbReference>
<keyword evidence="4" id="KW-0697">Rotamase</keyword>
<dbReference type="PANTHER" id="PTHR11071">
    <property type="entry name" value="PEPTIDYL-PROLYL CIS-TRANS ISOMERASE"/>
    <property type="match status" value="1"/>
</dbReference>
<dbReference type="Pfam" id="PF00160">
    <property type="entry name" value="Pro_isomerase"/>
    <property type="match status" value="1"/>
</dbReference>
<dbReference type="InterPro" id="IPR029000">
    <property type="entry name" value="Cyclophilin-like_dom_sf"/>
</dbReference>